<dbReference type="Pfam" id="PF13083">
    <property type="entry name" value="KH_KhpA-B"/>
    <property type="match status" value="1"/>
</dbReference>
<dbReference type="GO" id="GO:0005737">
    <property type="term" value="C:cytoplasm"/>
    <property type="evidence" value="ECO:0007669"/>
    <property type="project" value="UniProtKB-SubCell"/>
</dbReference>
<dbReference type="RefSeq" id="WP_039327626.1">
    <property type="nucleotide sequence ID" value="NZ_CP007496.1"/>
</dbReference>
<dbReference type="AlphaFoldDB" id="A0A6S4GR59"/>
<dbReference type="EMBL" id="CP007496">
    <property type="protein sequence ID" value="AJA06553.1"/>
    <property type="molecule type" value="Genomic_DNA"/>
</dbReference>
<keyword evidence="3" id="KW-0133">Cell shape</keyword>
<sequence length="129" mass="14158">MSTIDQQFVEYTVKALVGHPEDVVVDRTIDEKGVLLTLTVNPADLGRVIGKRGSTAQSLRTLLRALGAKNDARYNLKIVNNDGFSGERESNSYNDHASVDNSTDETVENGSSYAENTRKELAELDDLDI</sequence>
<protein>
    <recommendedName>
        <fullName evidence="3">RNA-binding protein KhpA</fullName>
    </recommendedName>
    <alternativeName>
        <fullName evidence="3">KH-domain protein A</fullName>
    </alternativeName>
</protein>
<organism evidence="5 6">
    <name type="scientific">Candidatus Nanosynbacter lyticus</name>
    <dbReference type="NCBI Taxonomy" id="2093824"/>
    <lineage>
        <taxon>Bacteria</taxon>
        <taxon>Candidatus Saccharimonadota</taxon>
        <taxon>Candidatus Saccharimonadia</taxon>
        <taxon>Candidatus Nanosynbacterales</taxon>
        <taxon>Candidatus Nanosynbacteraceae</taxon>
        <taxon>Candidatus Nanosynbacter</taxon>
    </lineage>
</organism>
<comment type="subcellular location">
    <subcellularLocation>
        <location evidence="3">Cytoplasm</location>
    </subcellularLocation>
</comment>
<dbReference type="CDD" id="cd22533">
    <property type="entry name" value="KH-II_YlqC-like"/>
    <property type="match status" value="1"/>
</dbReference>
<dbReference type="InterPro" id="IPR015946">
    <property type="entry name" value="KH_dom-like_a/b"/>
</dbReference>
<accession>A0A6S4GR59</accession>
<gene>
    <name evidence="3" type="primary">khpA</name>
    <name evidence="5" type="ORF">TM7x_02605</name>
</gene>
<evidence type="ECO:0000313" key="6">
    <source>
        <dbReference type="Proteomes" id="UP000030902"/>
    </source>
</evidence>
<name>A0A6S4GR59_9BACT</name>
<dbReference type="Gene3D" id="3.30.300.20">
    <property type="match status" value="1"/>
</dbReference>
<evidence type="ECO:0000256" key="2">
    <source>
        <dbReference type="ARBA" id="ARBA00022884"/>
    </source>
</evidence>
<evidence type="ECO:0000313" key="5">
    <source>
        <dbReference type="EMBL" id="AJA06553.1"/>
    </source>
</evidence>
<dbReference type="PANTHER" id="PTHR34654:SF1">
    <property type="entry name" value="RNA-BINDING PROTEIN KHPA"/>
    <property type="match status" value="1"/>
</dbReference>
<dbReference type="Proteomes" id="UP000030902">
    <property type="component" value="Chromosome"/>
</dbReference>
<dbReference type="SUPFAM" id="SSF54814">
    <property type="entry name" value="Prokaryotic type KH domain (KH-domain type II)"/>
    <property type="match status" value="1"/>
</dbReference>
<comment type="similarity">
    <text evidence="3">Belongs to the KhpA RNA-binding protein family.</text>
</comment>
<dbReference type="KEGG" id="sox:TM7x_02605"/>
<keyword evidence="1 3" id="KW-0963">Cytoplasm</keyword>
<dbReference type="GO" id="GO:0008360">
    <property type="term" value="P:regulation of cell shape"/>
    <property type="evidence" value="ECO:0007669"/>
    <property type="project" value="UniProtKB-KW"/>
</dbReference>
<comment type="function">
    <text evidence="3">A probable RNA chaperone. Forms a complex with KhpB which binds to cellular RNA and controls its expression. Plays a role in peptidoglycan (PG) homeostasis and cell length regulation.</text>
</comment>
<evidence type="ECO:0000256" key="3">
    <source>
        <dbReference type="HAMAP-Rule" id="MF_00088"/>
    </source>
</evidence>
<dbReference type="PANTHER" id="PTHR34654">
    <property type="entry name" value="UPF0109 PROTEIN SCO5592"/>
    <property type="match status" value="1"/>
</dbReference>
<dbReference type="GO" id="GO:0003723">
    <property type="term" value="F:RNA binding"/>
    <property type="evidence" value="ECO:0007669"/>
    <property type="project" value="UniProtKB-UniRule"/>
</dbReference>
<dbReference type="InterPro" id="IPR020627">
    <property type="entry name" value="KhpA"/>
</dbReference>
<feature type="region of interest" description="Disordered" evidence="4">
    <location>
        <begin position="83"/>
        <end position="118"/>
    </location>
</feature>
<keyword evidence="6" id="KW-1185">Reference proteome</keyword>
<keyword evidence="3" id="KW-0143">Chaperone</keyword>
<keyword evidence="2 3" id="KW-0694">RNA-binding</keyword>
<evidence type="ECO:0000256" key="4">
    <source>
        <dbReference type="SAM" id="MobiDB-lite"/>
    </source>
</evidence>
<dbReference type="InterPro" id="IPR009019">
    <property type="entry name" value="KH_sf_prok-type"/>
</dbReference>
<evidence type="ECO:0000256" key="1">
    <source>
        <dbReference type="ARBA" id="ARBA00022490"/>
    </source>
</evidence>
<feature type="compositionally biased region" description="Polar residues" evidence="4">
    <location>
        <begin position="91"/>
        <end position="101"/>
    </location>
</feature>
<reference evidence="5 6" key="1">
    <citation type="journal article" date="2015" name="Proc. Natl. Acad. Sci. U.S.A.">
        <title>Cultivation of a human-associated TM7 phylotype reveals a reduced genome and epibiotic parasitic lifestyle.</title>
        <authorList>
            <person name="He X."/>
            <person name="McLean J.S."/>
            <person name="Edlund A."/>
            <person name="Yooseph S."/>
            <person name="Hall A.P."/>
            <person name="Liu S.Y."/>
            <person name="Dorrestein P.C."/>
            <person name="Esquenazi E."/>
            <person name="Hunter R.C."/>
            <person name="Cheng G."/>
            <person name="Nelson K.E."/>
            <person name="Lux R."/>
            <person name="Shi W."/>
        </authorList>
    </citation>
    <scope>NUCLEOTIDE SEQUENCE [LARGE SCALE GENOMIC DNA]</scope>
    <source>
        <strain evidence="5 6">TM7x</strain>
    </source>
</reference>
<keyword evidence="3" id="KW-0961">Cell wall biogenesis/degradation</keyword>
<proteinExistence type="inferred from homology"/>
<dbReference type="HAMAP" id="MF_00088">
    <property type="entry name" value="KhpA"/>
    <property type="match status" value="1"/>
</dbReference>
<comment type="subunit">
    <text evidence="3">Forms a complex with KhpB.</text>
</comment>
<dbReference type="GO" id="GO:0071555">
    <property type="term" value="P:cell wall organization"/>
    <property type="evidence" value="ECO:0007669"/>
    <property type="project" value="UniProtKB-KW"/>
</dbReference>
<dbReference type="GO" id="GO:0009252">
    <property type="term" value="P:peptidoglycan biosynthetic process"/>
    <property type="evidence" value="ECO:0007669"/>
    <property type="project" value="UniProtKB-UniRule"/>
</dbReference>